<reference evidence="2" key="1">
    <citation type="journal article" date="2019" name="Int. J. Syst. Evol. Microbiol.">
        <title>The Global Catalogue of Microorganisms (GCM) 10K type strain sequencing project: providing services to taxonomists for standard genome sequencing and annotation.</title>
        <authorList>
            <consortium name="The Broad Institute Genomics Platform"/>
            <consortium name="The Broad Institute Genome Sequencing Center for Infectious Disease"/>
            <person name="Wu L."/>
            <person name="Ma J."/>
        </authorList>
    </citation>
    <scope>NUCLEOTIDE SEQUENCE [LARGE SCALE GENOMIC DNA]</scope>
    <source>
        <strain evidence="2">JCM 32226</strain>
    </source>
</reference>
<sequence>MNIYILRHGEAELVADTDSQRALTAKGREETLQMARWLAPQLQGLDLVLVSPYLRAQQSWEVMATCLPAPGAVQPEPELVPHGHARQVADYLQVLATQGVENVLLVSHLPLVGYVASELCPGLVPPLFVTSGLAELVLQQGQGRLIRMTSPHDIV</sequence>
<proteinExistence type="predicted"/>
<evidence type="ECO:0000313" key="1">
    <source>
        <dbReference type="EMBL" id="GAA4495580.1"/>
    </source>
</evidence>
<comment type="caution">
    <text evidence="1">The sequence shown here is derived from an EMBL/GenBank/DDBJ whole genome shotgun (WGS) entry which is preliminary data.</text>
</comment>
<dbReference type="InterPro" id="IPR029033">
    <property type="entry name" value="His_PPase_superfam"/>
</dbReference>
<dbReference type="InterPro" id="IPR013078">
    <property type="entry name" value="His_Pase_superF_clade-1"/>
</dbReference>
<dbReference type="Gene3D" id="3.40.50.1240">
    <property type="entry name" value="Phosphoglycerate mutase-like"/>
    <property type="match status" value="1"/>
</dbReference>
<dbReference type="InterPro" id="IPR004449">
    <property type="entry name" value="SixA"/>
</dbReference>
<dbReference type="Proteomes" id="UP001501321">
    <property type="component" value="Unassembled WGS sequence"/>
</dbReference>
<protein>
    <submittedName>
        <fullName evidence="1">Phosphohistidine phosphatase SixA</fullName>
    </submittedName>
</protein>
<dbReference type="SUPFAM" id="SSF53254">
    <property type="entry name" value="Phosphoglycerate mutase-like"/>
    <property type="match status" value="1"/>
</dbReference>
<organism evidence="1 2">
    <name type="scientific">Pseudaeromonas paramecii</name>
    <dbReference type="NCBI Taxonomy" id="2138166"/>
    <lineage>
        <taxon>Bacteria</taxon>
        <taxon>Pseudomonadati</taxon>
        <taxon>Pseudomonadota</taxon>
        <taxon>Gammaproteobacteria</taxon>
        <taxon>Aeromonadales</taxon>
        <taxon>Aeromonadaceae</taxon>
        <taxon>Pseudaeromonas</taxon>
    </lineage>
</organism>
<dbReference type="NCBIfam" id="TIGR00249">
    <property type="entry name" value="sixA"/>
    <property type="match status" value="1"/>
</dbReference>
<dbReference type="CDD" id="cd07067">
    <property type="entry name" value="HP_PGM_like"/>
    <property type="match status" value="1"/>
</dbReference>
<dbReference type="Pfam" id="PF00300">
    <property type="entry name" value="His_Phos_1"/>
    <property type="match status" value="1"/>
</dbReference>
<dbReference type="SMART" id="SM00855">
    <property type="entry name" value="PGAM"/>
    <property type="match status" value="1"/>
</dbReference>
<accession>A0ABP8PZD7</accession>
<dbReference type="EMBL" id="BAABFC010000006">
    <property type="protein sequence ID" value="GAA4495580.1"/>
    <property type="molecule type" value="Genomic_DNA"/>
</dbReference>
<gene>
    <name evidence="1" type="primary">sixA</name>
    <name evidence="1" type="ORF">GCM10023095_09080</name>
</gene>
<dbReference type="RefSeq" id="WP_345010517.1">
    <property type="nucleotide sequence ID" value="NZ_BAABFC010000006.1"/>
</dbReference>
<evidence type="ECO:0000313" key="2">
    <source>
        <dbReference type="Proteomes" id="UP001501321"/>
    </source>
</evidence>
<keyword evidence="2" id="KW-1185">Reference proteome</keyword>
<name>A0ABP8PZD7_9GAMM</name>